<evidence type="ECO:0000313" key="4">
    <source>
        <dbReference type="EMBL" id="GFP40309.1"/>
    </source>
</evidence>
<protein>
    <submittedName>
        <fullName evidence="3">Uncharacterized protein</fullName>
    </submittedName>
</protein>
<comment type="caution">
    <text evidence="3">The sequence shown here is derived from an EMBL/GenBank/DDBJ whole genome shotgun (WGS) entry which is preliminary data.</text>
</comment>
<name>A0A6V8PXJ2_9ACTN</name>
<accession>A0A6V8PXJ2</accession>
<dbReference type="Proteomes" id="UP000569018">
    <property type="component" value="Unassembled WGS sequence"/>
</dbReference>
<dbReference type="EMBL" id="BLSC01000068">
    <property type="protein sequence ID" value="GFP37282.1"/>
    <property type="molecule type" value="Genomic_DNA"/>
</dbReference>
<evidence type="ECO:0000313" key="5">
    <source>
        <dbReference type="Proteomes" id="UP000561271"/>
    </source>
</evidence>
<evidence type="ECO:0000313" key="3">
    <source>
        <dbReference type="EMBL" id="GFP37282.1"/>
    </source>
</evidence>
<evidence type="ECO:0000313" key="6">
    <source>
        <dbReference type="Proteomes" id="UP000568877"/>
    </source>
</evidence>
<dbReference type="Proteomes" id="UP000588083">
    <property type="component" value="Unassembled WGS sequence"/>
</dbReference>
<gene>
    <name evidence="1" type="ORF">HKBW3S34_01629</name>
    <name evidence="2" type="ORF">HKBW3S42_00854</name>
    <name evidence="3" type="ORF">HKBW3S44_00962</name>
    <name evidence="4" type="ORF">HKBW3S47_02005</name>
</gene>
<dbReference type="Proteomes" id="UP000568877">
    <property type="component" value="Unassembled WGS sequence"/>
</dbReference>
<evidence type="ECO:0000313" key="8">
    <source>
        <dbReference type="Proteomes" id="UP000588083"/>
    </source>
</evidence>
<evidence type="ECO:0000313" key="7">
    <source>
        <dbReference type="Proteomes" id="UP000569018"/>
    </source>
</evidence>
<keyword evidence="8" id="KW-1185">Reference proteome</keyword>
<reference evidence="5 6" key="1">
    <citation type="journal article" date="2020" name="Front. Microbiol.">
        <title>Single-cell genomics of novel Actinobacteria with the Wood-Ljungdahl pathway discovered in a serpentinizing system.</title>
        <authorList>
            <person name="Merino N."/>
            <person name="Kawai M."/>
            <person name="Boyd E.S."/>
            <person name="Colman D.R."/>
            <person name="McGlynn S.E."/>
            <person name="Nealson K.H."/>
            <person name="Kurokawa K."/>
            <person name="Hongoh Y."/>
        </authorList>
    </citation>
    <scope>NUCLEOTIDE SEQUENCE [LARGE SCALE GENOMIC DNA]</scope>
    <source>
        <strain evidence="1 8">S34</strain>
        <strain evidence="2 6">S42</strain>
        <strain evidence="3 5">S44</strain>
        <strain evidence="4 7">S47</strain>
    </source>
</reference>
<dbReference type="EMBL" id="BLSA01000098">
    <property type="protein sequence ID" value="GFP32550.1"/>
    <property type="molecule type" value="Genomic_DNA"/>
</dbReference>
<sequence>MREMGGLILRNDGGTAYNRAYLASCFGTPPKCPFGALRLPAVRYLKCVPLINIGVGQNEATDLYRHVCHWWM</sequence>
<proteinExistence type="predicted"/>
<dbReference type="EMBL" id="BLRZ01000092">
    <property type="protein sequence ID" value="GFP30709.1"/>
    <property type="molecule type" value="Genomic_DNA"/>
</dbReference>
<evidence type="ECO:0000313" key="2">
    <source>
        <dbReference type="EMBL" id="GFP32550.1"/>
    </source>
</evidence>
<dbReference type="AlphaFoldDB" id="A0A6V8PXJ2"/>
<organism evidence="3 5">
    <name type="scientific">Candidatus Hakubella thermalkaliphila</name>
    <dbReference type="NCBI Taxonomy" id="2754717"/>
    <lineage>
        <taxon>Bacteria</taxon>
        <taxon>Bacillati</taxon>
        <taxon>Actinomycetota</taxon>
        <taxon>Actinomycetota incertae sedis</taxon>
        <taxon>Candidatus Hakubellales</taxon>
        <taxon>Candidatus Hakubellaceae</taxon>
        <taxon>Candidatus Hakubella</taxon>
    </lineage>
</organism>
<dbReference type="EMBL" id="BLSD01000198">
    <property type="protein sequence ID" value="GFP40309.1"/>
    <property type="molecule type" value="Genomic_DNA"/>
</dbReference>
<evidence type="ECO:0000313" key="1">
    <source>
        <dbReference type="EMBL" id="GFP30709.1"/>
    </source>
</evidence>
<dbReference type="Proteomes" id="UP000561271">
    <property type="component" value="Unassembled WGS sequence"/>
</dbReference>